<protein>
    <recommendedName>
        <fullName evidence="4">Retrotransposon gag domain-containing protein</fullName>
    </recommendedName>
</protein>
<dbReference type="OrthoDB" id="7700340at2759"/>
<evidence type="ECO:0000256" key="1">
    <source>
        <dbReference type="SAM" id="MobiDB-lite"/>
    </source>
</evidence>
<accession>A0A232EDF4</accession>
<comment type="caution">
    <text evidence="2">The sequence shown here is derived from an EMBL/GenBank/DDBJ whole genome shotgun (WGS) entry which is preliminary data.</text>
</comment>
<proteinExistence type="predicted"/>
<evidence type="ECO:0008006" key="4">
    <source>
        <dbReference type="Google" id="ProtNLM"/>
    </source>
</evidence>
<gene>
    <name evidence="2" type="ORF">TSAR_000082</name>
</gene>
<name>A0A232EDF4_9HYME</name>
<dbReference type="STRING" id="543379.A0A232EDF4"/>
<dbReference type="AlphaFoldDB" id="A0A232EDF4"/>
<keyword evidence="3" id="KW-1185">Reference proteome</keyword>
<reference evidence="2 3" key="1">
    <citation type="journal article" date="2017" name="Curr. Biol.">
        <title>The Evolution of Venom by Co-option of Single-Copy Genes.</title>
        <authorList>
            <person name="Martinson E.O."/>
            <person name="Mrinalini"/>
            <person name="Kelkar Y.D."/>
            <person name="Chang C.H."/>
            <person name="Werren J.H."/>
        </authorList>
    </citation>
    <scope>NUCLEOTIDE SEQUENCE [LARGE SCALE GENOMIC DNA]</scope>
    <source>
        <strain evidence="2 3">Alberta</strain>
        <tissue evidence="2">Whole body</tissue>
    </source>
</reference>
<dbReference type="EMBL" id="NNAY01006513">
    <property type="protein sequence ID" value="OXU16380.1"/>
    <property type="molecule type" value="Genomic_DNA"/>
</dbReference>
<sequence>MVLTRTGKGTDISKMTDLQVIDELREQIARLSVAQSAASSENDTLRKQIVALKEQNKNLRQGTSSGKTFDNLDTQTDNTTPGRSNDGGSGSQDNPPRPPNTDQNSGISLELINGILNHFETLQISIVLPTFDGENGNPIQFLEKLEKYFIRKNIKEGQTLLVVEDTLKGRARVWYEARFSPFISYNHFNHIFNEEFYSLEARMKFKTKWAARKFKPATDRSLREYFLEQTRAANYITPRLDDYPGEQLDGHSNRLIWNCVRELPEIGGGSENQVGSINLIKNLVAKPELMTEL</sequence>
<evidence type="ECO:0000313" key="3">
    <source>
        <dbReference type="Proteomes" id="UP000215335"/>
    </source>
</evidence>
<feature type="compositionally biased region" description="Polar residues" evidence="1">
    <location>
        <begin position="58"/>
        <end position="83"/>
    </location>
</feature>
<organism evidence="2 3">
    <name type="scientific">Trichomalopsis sarcophagae</name>
    <dbReference type="NCBI Taxonomy" id="543379"/>
    <lineage>
        <taxon>Eukaryota</taxon>
        <taxon>Metazoa</taxon>
        <taxon>Ecdysozoa</taxon>
        <taxon>Arthropoda</taxon>
        <taxon>Hexapoda</taxon>
        <taxon>Insecta</taxon>
        <taxon>Pterygota</taxon>
        <taxon>Neoptera</taxon>
        <taxon>Endopterygota</taxon>
        <taxon>Hymenoptera</taxon>
        <taxon>Apocrita</taxon>
        <taxon>Proctotrupomorpha</taxon>
        <taxon>Chalcidoidea</taxon>
        <taxon>Pteromalidae</taxon>
        <taxon>Pteromalinae</taxon>
        <taxon>Trichomalopsis</taxon>
    </lineage>
</organism>
<evidence type="ECO:0000313" key="2">
    <source>
        <dbReference type="EMBL" id="OXU16380.1"/>
    </source>
</evidence>
<feature type="region of interest" description="Disordered" evidence="1">
    <location>
        <begin position="56"/>
        <end position="106"/>
    </location>
</feature>
<dbReference type="Proteomes" id="UP000215335">
    <property type="component" value="Unassembled WGS sequence"/>
</dbReference>